<dbReference type="AlphaFoldDB" id="A0A830C171"/>
<dbReference type="Proteomes" id="UP000653305">
    <property type="component" value="Unassembled WGS sequence"/>
</dbReference>
<proteinExistence type="predicted"/>
<protein>
    <submittedName>
        <fullName evidence="1">Uncharacterized protein</fullName>
    </submittedName>
</protein>
<dbReference type="PANTHER" id="PTHR34287">
    <property type="entry name" value="OS06G0551500 PROTEIN-RELATED"/>
    <property type="match status" value="1"/>
</dbReference>
<organism evidence="1 2">
    <name type="scientific">Phtheirospermum japonicum</name>
    <dbReference type="NCBI Taxonomy" id="374723"/>
    <lineage>
        <taxon>Eukaryota</taxon>
        <taxon>Viridiplantae</taxon>
        <taxon>Streptophyta</taxon>
        <taxon>Embryophyta</taxon>
        <taxon>Tracheophyta</taxon>
        <taxon>Spermatophyta</taxon>
        <taxon>Magnoliopsida</taxon>
        <taxon>eudicotyledons</taxon>
        <taxon>Gunneridae</taxon>
        <taxon>Pentapetalae</taxon>
        <taxon>asterids</taxon>
        <taxon>lamiids</taxon>
        <taxon>Lamiales</taxon>
        <taxon>Orobanchaceae</taxon>
        <taxon>Orobanchaceae incertae sedis</taxon>
        <taxon>Phtheirospermum</taxon>
    </lineage>
</organism>
<keyword evidence="2" id="KW-1185">Reference proteome</keyword>
<evidence type="ECO:0000313" key="2">
    <source>
        <dbReference type="Proteomes" id="UP000653305"/>
    </source>
</evidence>
<sequence length="149" mass="17439">MSENQQPRSSPRRNSVQLVSKSFSDRLLGKYYDASEFDFDYEQSALWSPFIPRRAYLIDSPMDFSFSPNRETALKKKLKKAGKVASWFASLIACVKVCRVHYSLTNNLRIITKKKERKKEVFANYKITYRFLKIAKPPMRSDFVLHSRG</sequence>
<dbReference type="PANTHER" id="PTHR34287:SF2">
    <property type="match status" value="1"/>
</dbReference>
<name>A0A830C171_9LAMI</name>
<evidence type="ECO:0000313" key="1">
    <source>
        <dbReference type="EMBL" id="GFP90898.1"/>
    </source>
</evidence>
<dbReference type="OrthoDB" id="686565at2759"/>
<gene>
    <name evidence="1" type="ORF">PHJA_001233800</name>
</gene>
<accession>A0A830C171</accession>
<reference evidence="1" key="1">
    <citation type="submission" date="2020-07" db="EMBL/GenBank/DDBJ databases">
        <title>Ethylene signaling mediates host invasion by parasitic plants.</title>
        <authorList>
            <person name="Yoshida S."/>
        </authorList>
    </citation>
    <scope>NUCLEOTIDE SEQUENCE</scope>
    <source>
        <strain evidence="1">Okayama</strain>
    </source>
</reference>
<dbReference type="EMBL" id="BMAC01000229">
    <property type="protein sequence ID" value="GFP90898.1"/>
    <property type="molecule type" value="Genomic_DNA"/>
</dbReference>
<comment type="caution">
    <text evidence="1">The sequence shown here is derived from an EMBL/GenBank/DDBJ whole genome shotgun (WGS) entry which is preliminary data.</text>
</comment>